<dbReference type="OrthoDB" id="148539at2"/>
<evidence type="ECO:0000313" key="3">
    <source>
        <dbReference type="Proteomes" id="UP000220527"/>
    </source>
</evidence>
<keyword evidence="1" id="KW-0812">Transmembrane</keyword>
<name>A0A2A6RLM7_9CHLR</name>
<accession>A0A2A6RLM7</accession>
<evidence type="ECO:0000256" key="1">
    <source>
        <dbReference type="SAM" id="Phobius"/>
    </source>
</evidence>
<proteinExistence type="predicted"/>
<protein>
    <recommendedName>
        <fullName evidence="4">DUF2268 domain-containing protein</fullName>
    </recommendedName>
</protein>
<evidence type="ECO:0008006" key="4">
    <source>
        <dbReference type="Google" id="ProtNLM"/>
    </source>
</evidence>
<keyword evidence="1" id="KW-1133">Transmembrane helix</keyword>
<evidence type="ECO:0000313" key="2">
    <source>
        <dbReference type="EMBL" id="PDW03811.1"/>
    </source>
</evidence>
<dbReference type="AlphaFoldDB" id="A0A2A6RLM7"/>
<feature type="transmembrane region" description="Helical" evidence="1">
    <location>
        <begin position="12"/>
        <end position="29"/>
    </location>
</feature>
<reference evidence="3" key="1">
    <citation type="submission" date="2017-08" db="EMBL/GenBank/DDBJ databases">
        <authorList>
            <person name="Grouzdev D.S."/>
            <person name="Gaisin V.A."/>
            <person name="Rysina M.S."/>
            <person name="Gorlenko V.M."/>
        </authorList>
    </citation>
    <scope>NUCLEOTIDE SEQUENCE [LARGE SCALE GENOMIC DNA]</scope>
    <source>
        <strain evidence="3">Kir15-3F</strain>
    </source>
</reference>
<dbReference type="Proteomes" id="UP000220527">
    <property type="component" value="Unassembled WGS sequence"/>
</dbReference>
<comment type="caution">
    <text evidence="2">The sequence shown here is derived from an EMBL/GenBank/DDBJ whole genome shotgun (WGS) entry which is preliminary data.</text>
</comment>
<gene>
    <name evidence="2" type="ORF">CJ255_06990</name>
</gene>
<sequence>MVFWPKIPRAALRPISVVALLIIAVWFLGQERQTTIHFMPVESNQYGEVAPAVLRADYDVRGDDHLILSSSQGLFEQQEQARLYADLQRALAYVSERFGGSALGTISIYIGHAPSCGLHGIAYTEMRTVQVFTCASIPMGRVVNIAAHEFVHQLCHDHYGPAHLEADLILMEGIATWGAGSYWLGDAADFRSFVRPWVAEDRALPLATSYVGRPISDMNQLYYQWASFVEFLIEHEGRERFDMLYVSGANSPASADYLGVYGRDFGALEAEWLAWVLGEHTED</sequence>
<dbReference type="EMBL" id="NQWI01000021">
    <property type="protein sequence ID" value="PDW03811.1"/>
    <property type="molecule type" value="Genomic_DNA"/>
</dbReference>
<organism evidence="2 3">
    <name type="scientific">Candidatus Viridilinea mediisalina</name>
    <dbReference type="NCBI Taxonomy" id="2024553"/>
    <lineage>
        <taxon>Bacteria</taxon>
        <taxon>Bacillati</taxon>
        <taxon>Chloroflexota</taxon>
        <taxon>Chloroflexia</taxon>
        <taxon>Chloroflexales</taxon>
        <taxon>Chloroflexineae</taxon>
        <taxon>Oscillochloridaceae</taxon>
        <taxon>Candidatus Viridilinea</taxon>
    </lineage>
</organism>
<keyword evidence="3" id="KW-1185">Reference proteome</keyword>
<keyword evidence="1" id="KW-0472">Membrane</keyword>